<feature type="signal peptide" evidence="1">
    <location>
        <begin position="1"/>
        <end position="20"/>
    </location>
</feature>
<dbReference type="AlphaFoldDB" id="A0A8T0H3C1"/>
<dbReference type="EMBL" id="CM026428">
    <property type="protein sequence ID" value="KAG0565703.1"/>
    <property type="molecule type" value="Genomic_DNA"/>
</dbReference>
<comment type="caution">
    <text evidence="2">The sequence shown here is derived from an EMBL/GenBank/DDBJ whole genome shotgun (WGS) entry which is preliminary data.</text>
</comment>
<proteinExistence type="predicted"/>
<reference evidence="2" key="1">
    <citation type="submission" date="2020-06" db="EMBL/GenBank/DDBJ databases">
        <title>WGS assembly of Ceratodon purpureus strain R40.</title>
        <authorList>
            <person name="Carey S.B."/>
            <person name="Jenkins J."/>
            <person name="Shu S."/>
            <person name="Lovell J.T."/>
            <person name="Sreedasyam A."/>
            <person name="Maumus F."/>
            <person name="Tiley G.P."/>
            <person name="Fernandez-Pozo N."/>
            <person name="Barry K."/>
            <person name="Chen C."/>
            <person name="Wang M."/>
            <person name="Lipzen A."/>
            <person name="Daum C."/>
            <person name="Saski C.A."/>
            <person name="Payton A.C."/>
            <person name="Mcbreen J.C."/>
            <person name="Conrad R.E."/>
            <person name="Kollar L.M."/>
            <person name="Olsson S."/>
            <person name="Huttunen S."/>
            <person name="Landis J.B."/>
            <person name="Wickett N.J."/>
            <person name="Johnson M.G."/>
            <person name="Rensing S.A."/>
            <person name="Grimwood J."/>
            <person name="Schmutz J."/>
            <person name="Mcdaniel S.F."/>
        </authorList>
    </citation>
    <scope>NUCLEOTIDE SEQUENCE</scope>
    <source>
        <strain evidence="2">R40</strain>
    </source>
</reference>
<name>A0A8T0H3C1_CERPU</name>
<accession>A0A8T0H3C1</accession>
<dbReference type="Proteomes" id="UP000822688">
    <property type="component" value="Chromosome 7"/>
</dbReference>
<gene>
    <name evidence="2" type="ORF">KC19_7G008900</name>
</gene>
<protein>
    <submittedName>
        <fullName evidence="2">Uncharacterized protein</fullName>
    </submittedName>
</protein>
<keyword evidence="3" id="KW-1185">Reference proteome</keyword>
<sequence>MTRTALGFTLAACLWRWLQWWRHYVCYSYRLPGFLGRYLQSFLQRFECNEGNGCVLC</sequence>
<feature type="chain" id="PRO_5035902219" evidence="1">
    <location>
        <begin position="21"/>
        <end position="57"/>
    </location>
</feature>
<evidence type="ECO:0000313" key="3">
    <source>
        <dbReference type="Proteomes" id="UP000822688"/>
    </source>
</evidence>
<evidence type="ECO:0000313" key="2">
    <source>
        <dbReference type="EMBL" id="KAG0565703.1"/>
    </source>
</evidence>
<keyword evidence="1" id="KW-0732">Signal</keyword>
<evidence type="ECO:0000256" key="1">
    <source>
        <dbReference type="SAM" id="SignalP"/>
    </source>
</evidence>
<organism evidence="2 3">
    <name type="scientific">Ceratodon purpureus</name>
    <name type="common">Fire moss</name>
    <name type="synonym">Dicranum purpureum</name>
    <dbReference type="NCBI Taxonomy" id="3225"/>
    <lineage>
        <taxon>Eukaryota</taxon>
        <taxon>Viridiplantae</taxon>
        <taxon>Streptophyta</taxon>
        <taxon>Embryophyta</taxon>
        <taxon>Bryophyta</taxon>
        <taxon>Bryophytina</taxon>
        <taxon>Bryopsida</taxon>
        <taxon>Dicranidae</taxon>
        <taxon>Pseudoditrichales</taxon>
        <taxon>Ditrichaceae</taxon>
        <taxon>Ceratodon</taxon>
    </lineage>
</organism>